<evidence type="ECO:0000256" key="7">
    <source>
        <dbReference type="RuleBase" id="RU000481"/>
    </source>
</evidence>
<dbReference type="GO" id="GO:0042802">
    <property type="term" value="F:identical protein binding"/>
    <property type="evidence" value="ECO:0007669"/>
    <property type="project" value="TreeGrafter"/>
</dbReference>
<evidence type="ECO:0000256" key="4">
    <source>
        <dbReference type="ARBA" id="ARBA00022576"/>
    </source>
</evidence>
<dbReference type="RefSeq" id="WP_015396938.1">
    <property type="nucleotide sequence ID" value="NC_020299.1"/>
</dbReference>
<comment type="cofactor">
    <cofactor evidence="1 7">
        <name>pyridoxal 5'-phosphate</name>
        <dbReference type="ChEBI" id="CHEBI:597326"/>
    </cofactor>
</comment>
<sequence length="401" mass="44917">MKDIFKSVKLAANDPILGLNEKFNSDNRLDKVNLGVGVYYDKNGQIPLMEVVSESEEFFASKKLPRGYLPIDGIPNYNKNVMKLLLGANSSKIKEKNVLTVQTIGGTGALKIGADFLHQLSPNSKVLISDPSWENHRAIFEKSGFLVDTYPYYDSDINDIAFDKMIEHLNATSSGTIVVLHACCHNPTGIDPTEKQWNIIAKIIKERNLIPFLDIAYQGFGNGLSEDAYVIRMFADMHIPSFISSSFSKSFALYGERVGALTIITNSEDETIRVLSQIKRLIRTNYSNPPTHGANIVNHVLSSDDLFKKWENELSDMRDRIKLMRKKLVQKISNCSNKKDFSFVLNQRGMFSYSGLTSHQVDILREQHGIYAVSSGRICVAALNDNNIEIVADSIAQVLDK</sequence>
<feature type="domain" description="Aminotransferase class I/classII large" evidence="8">
    <location>
        <begin position="30"/>
        <end position="395"/>
    </location>
</feature>
<dbReference type="Pfam" id="PF00155">
    <property type="entry name" value="Aminotran_1_2"/>
    <property type="match status" value="1"/>
</dbReference>
<dbReference type="InterPro" id="IPR015422">
    <property type="entry name" value="PyrdxlP-dep_Trfase_small"/>
</dbReference>
<proteinExistence type="inferred from homology"/>
<dbReference type="FunFam" id="3.40.640.10:FF:000015">
    <property type="entry name" value="Aspartate aminotransferase"/>
    <property type="match status" value="1"/>
</dbReference>
<keyword evidence="10" id="KW-1185">Reference proteome</keyword>
<protein>
    <recommendedName>
        <fullName evidence="7">Aminotransferase</fullName>
        <ecNumber evidence="7">2.6.1.-</ecNumber>
    </recommendedName>
</protein>
<dbReference type="FunFam" id="3.90.1150.10:FF:000001">
    <property type="entry name" value="Aspartate aminotransferase"/>
    <property type="match status" value="1"/>
</dbReference>
<dbReference type="HOGENOM" id="CLU_032440_1_2_4"/>
<evidence type="ECO:0000256" key="1">
    <source>
        <dbReference type="ARBA" id="ARBA00001933"/>
    </source>
</evidence>
<dbReference type="Proteomes" id="UP000011541">
    <property type="component" value="Chromosome"/>
</dbReference>
<dbReference type="CDD" id="cd00609">
    <property type="entry name" value="AAT_like"/>
    <property type="match status" value="1"/>
</dbReference>
<dbReference type="NCBIfam" id="NF006719">
    <property type="entry name" value="PRK09257.1"/>
    <property type="match status" value="1"/>
</dbReference>
<dbReference type="InterPro" id="IPR015421">
    <property type="entry name" value="PyrdxlP-dep_Trfase_major"/>
</dbReference>
<comment type="subunit">
    <text evidence="3">Homodimer.</text>
</comment>
<reference evidence="9 10" key="1">
    <citation type="journal article" date="2013" name="Genome Biol. Evol.">
        <title>Genome evolution and phylogenomic analysis of candidatus kinetoplastibacterium, the betaproteobacterial endosymbionts of strigomonas and angomonas.</title>
        <authorList>
            <person name="Alves J.M."/>
            <person name="Serrano M.G."/>
            <person name="Maia da Silva F."/>
            <person name="Voegtly L.J."/>
            <person name="Matveyev A.V."/>
            <person name="Teixeira M.M."/>
            <person name="Camargo E.P."/>
            <person name="Buck G.A."/>
        </authorList>
    </citation>
    <scope>NUCLEOTIDE SEQUENCE [LARGE SCALE GENOMIC DNA]</scope>
    <source>
        <strain evidence="9 10">TCC290E</strain>
    </source>
</reference>
<evidence type="ECO:0000256" key="6">
    <source>
        <dbReference type="ARBA" id="ARBA00022898"/>
    </source>
</evidence>
<dbReference type="PROSITE" id="PS00105">
    <property type="entry name" value="AA_TRANSFER_CLASS_1"/>
    <property type="match status" value="1"/>
</dbReference>
<dbReference type="Gene3D" id="3.40.640.10">
    <property type="entry name" value="Type I PLP-dependent aspartate aminotransferase-like (Major domain)"/>
    <property type="match status" value="1"/>
</dbReference>
<dbReference type="KEGG" id="kon:CONE_0466"/>
<evidence type="ECO:0000259" key="8">
    <source>
        <dbReference type="Pfam" id="PF00155"/>
    </source>
</evidence>
<dbReference type="InterPro" id="IPR004838">
    <property type="entry name" value="NHTrfase_class1_PyrdxlP-BS"/>
</dbReference>
<evidence type="ECO:0000256" key="2">
    <source>
        <dbReference type="ARBA" id="ARBA00007441"/>
    </source>
</evidence>
<dbReference type="EMBL" id="CP003805">
    <property type="protein sequence ID" value="AGF48251.1"/>
    <property type="molecule type" value="Genomic_DNA"/>
</dbReference>
<evidence type="ECO:0000256" key="3">
    <source>
        <dbReference type="ARBA" id="ARBA00011738"/>
    </source>
</evidence>
<evidence type="ECO:0000313" key="9">
    <source>
        <dbReference type="EMBL" id="AGF48251.1"/>
    </source>
</evidence>
<dbReference type="AlphaFoldDB" id="M1LW19"/>
<dbReference type="GO" id="GO:0030170">
    <property type="term" value="F:pyridoxal phosphate binding"/>
    <property type="evidence" value="ECO:0007669"/>
    <property type="project" value="InterPro"/>
</dbReference>
<dbReference type="PATRIC" id="fig|1208920.3.peg.233"/>
<dbReference type="Gene3D" id="3.90.1150.10">
    <property type="entry name" value="Aspartate Aminotransferase, domain 1"/>
    <property type="match status" value="1"/>
</dbReference>
<evidence type="ECO:0000313" key="10">
    <source>
        <dbReference type="Proteomes" id="UP000011541"/>
    </source>
</evidence>
<dbReference type="InterPro" id="IPR000796">
    <property type="entry name" value="Asp_trans"/>
</dbReference>
<dbReference type="PRINTS" id="PR00799">
    <property type="entry name" value="TRANSAMINASE"/>
</dbReference>
<dbReference type="PANTHER" id="PTHR11879:SF37">
    <property type="entry name" value="AROMATIC-AMINO-ACID AMINOTRANSFERASE"/>
    <property type="match status" value="1"/>
</dbReference>
<dbReference type="InterPro" id="IPR004839">
    <property type="entry name" value="Aminotransferase_I/II_large"/>
</dbReference>
<dbReference type="GO" id="GO:0004838">
    <property type="term" value="F:L-tyrosine-2-oxoglutarate transaminase activity"/>
    <property type="evidence" value="ECO:0007669"/>
    <property type="project" value="TreeGrafter"/>
</dbReference>
<dbReference type="eggNOG" id="COG1448">
    <property type="taxonomic scope" value="Bacteria"/>
</dbReference>
<keyword evidence="5 7" id="KW-0808">Transferase</keyword>
<dbReference type="GO" id="GO:0005829">
    <property type="term" value="C:cytosol"/>
    <property type="evidence" value="ECO:0007669"/>
    <property type="project" value="TreeGrafter"/>
</dbReference>
<accession>M1LW19</accession>
<dbReference type="InterPro" id="IPR015424">
    <property type="entry name" value="PyrdxlP-dep_Trfase"/>
</dbReference>
<organism evidence="9 10">
    <name type="scientific">Candidatus Kinetoplastidibacterium stringomonadis TCC290E</name>
    <dbReference type="NCBI Taxonomy" id="1208920"/>
    <lineage>
        <taxon>Bacteria</taxon>
        <taxon>Pseudomonadati</taxon>
        <taxon>Pseudomonadota</taxon>
        <taxon>Betaproteobacteria</taxon>
        <taxon>Candidatus Kinetoplastidibacterium</taxon>
    </lineage>
</organism>
<dbReference type="STRING" id="1208920.CONE_0466"/>
<comment type="similarity">
    <text evidence="2 7">Belongs to the class-I pyridoxal-phosphate-dependent aminotransferase family.</text>
</comment>
<keyword evidence="4 7" id="KW-0032">Aminotransferase</keyword>
<dbReference type="PANTHER" id="PTHR11879">
    <property type="entry name" value="ASPARTATE AMINOTRANSFERASE"/>
    <property type="match status" value="1"/>
</dbReference>
<keyword evidence="6" id="KW-0663">Pyridoxal phosphate</keyword>
<dbReference type="SUPFAM" id="SSF53383">
    <property type="entry name" value="PLP-dependent transferases"/>
    <property type="match status" value="1"/>
</dbReference>
<dbReference type="GO" id="GO:0033585">
    <property type="term" value="P:L-phenylalanine biosynthetic process from chorismate via phenylpyruvate"/>
    <property type="evidence" value="ECO:0007669"/>
    <property type="project" value="TreeGrafter"/>
</dbReference>
<evidence type="ECO:0000256" key="5">
    <source>
        <dbReference type="ARBA" id="ARBA00022679"/>
    </source>
</evidence>
<name>M1LW19_9PROT</name>
<dbReference type="OrthoDB" id="9766445at2"/>
<gene>
    <name evidence="9" type="ORF">CONE_0466</name>
</gene>
<dbReference type="EC" id="2.6.1.-" evidence="7"/>